<gene>
    <name evidence="1" type="ORF">EZV62_024282</name>
</gene>
<organism evidence="1 2">
    <name type="scientific">Acer yangbiense</name>
    <dbReference type="NCBI Taxonomy" id="1000413"/>
    <lineage>
        <taxon>Eukaryota</taxon>
        <taxon>Viridiplantae</taxon>
        <taxon>Streptophyta</taxon>
        <taxon>Embryophyta</taxon>
        <taxon>Tracheophyta</taxon>
        <taxon>Spermatophyta</taxon>
        <taxon>Magnoliopsida</taxon>
        <taxon>eudicotyledons</taxon>
        <taxon>Gunneridae</taxon>
        <taxon>Pentapetalae</taxon>
        <taxon>rosids</taxon>
        <taxon>malvids</taxon>
        <taxon>Sapindales</taxon>
        <taxon>Sapindaceae</taxon>
        <taxon>Hippocastanoideae</taxon>
        <taxon>Acereae</taxon>
        <taxon>Acer</taxon>
    </lineage>
</organism>
<evidence type="ECO:0000313" key="1">
    <source>
        <dbReference type="EMBL" id="TXG51758.1"/>
    </source>
</evidence>
<protein>
    <submittedName>
        <fullName evidence="1">Uncharacterized protein</fullName>
    </submittedName>
</protein>
<dbReference type="PANTHER" id="PTHR34410:SF2">
    <property type="entry name" value="RRNA INTRON-ENCODED HOMING ENDONUCLEASE"/>
    <property type="match status" value="1"/>
</dbReference>
<dbReference type="OrthoDB" id="1844048at2759"/>
<proteinExistence type="predicted"/>
<dbReference type="PANTHER" id="PTHR34410">
    <property type="entry name" value="INTRON-ENCODED HOMING ENDONUCLEASE, PUTATIVE-RELATED"/>
    <property type="match status" value="1"/>
</dbReference>
<keyword evidence="2" id="KW-1185">Reference proteome</keyword>
<name>A0A5C7H441_9ROSI</name>
<sequence length="279" mass="31157">MLSLEPFSEDQVAWNFLKFCMEVYNLILSISGKNHLKIRKNQVCSLVLRFLASAVHILPLAWADFGHGVHILPLAWADCGLGRATGSSNRWVVVRLVRSSSDVRNSCVSGGRMAWVCKLLAQRNEFCGRGVITTSIRQSYYAFVNRHERLPHSSWILIVEWLYNVHASVGVVKECYLVDPASSHMLVSKIKPCMFVAVKKLVVGPWVGSTGPPRGVHRSARPFCRRCAPGLNWPGRASGAVTLKKLECSKQAYALDTLAWDNIIGFRSYSVGLRDRSND</sequence>
<comment type="caution">
    <text evidence="1">The sequence shown here is derived from an EMBL/GenBank/DDBJ whole genome shotgun (WGS) entry which is preliminary data.</text>
</comment>
<reference evidence="2" key="1">
    <citation type="journal article" date="2019" name="Gigascience">
        <title>De novo genome assembly of the endangered Acer yangbiense, a plant species with extremely small populations endemic to Yunnan Province, China.</title>
        <authorList>
            <person name="Yang J."/>
            <person name="Wariss H.M."/>
            <person name="Tao L."/>
            <person name="Zhang R."/>
            <person name="Yun Q."/>
            <person name="Hollingsworth P."/>
            <person name="Dao Z."/>
            <person name="Luo G."/>
            <person name="Guo H."/>
            <person name="Ma Y."/>
            <person name="Sun W."/>
        </authorList>
    </citation>
    <scope>NUCLEOTIDE SEQUENCE [LARGE SCALE GENOMIC DNA]</scope>
    <source>
        <strain evidence="2">cv. Malutang</strain>
    </source>
</reference>
<evidence type="ECO:0000313" key="2">
    <source>
        <dbReference type="Proteomes" id="UP000323000"/>
    </source>
</evidence>
<dbReference type="Proteomes" id="UP000323000">
    <property type="component" value="Chromosome 11"/>
</dbReference>
<accession>A0A5C7H441</accession>
<dbReference type="EMBL" id="VAHF01000011">
    <property type="protein sequence ID" value="TXG51758.1"/>
    <property type="molecule type" value="Genomic_DNA"/>
</dbReference>
<dbReference type="AlphaFoldDB" id="A0A5C7H441"/>